<evidence type="ECO:0000256" key="3">
    <source>
        <dbReference type="SAM" id="Phobius"/>
    </source>
</evidence>
<dbReference type="Pfam" id="PF00092">
    <property type="entry name" value="VWA"/>
    <property type="match status" value="1"/>
</dbReference>
<dbReference type="CDD" id="cd00198">
    <property type="entry name" value="vWFA"/>
    <property type="match status" value="1"/>
</dbReference>
<organism evidence="6 7">
    <name type="scientific">Gemmiger gallinarum</name>
    <dbReference type="NCBI Taxonomy" id="2779354"/>
    <lineage>
        <taxon>Bacteria</taxon>
        <taxon>Bacillati</taxon>
        <taxon>Bacillota</taxon>
        <taxon>Clostridia</taxon>
        <taxon>Eubacteriales</taxon>
        <taxon>Gemmiger</taxon>
    </lineage>
</organism>
<evidence type="ECO:0000256" key="2">
    <source>
        <dbReference type="SAM" id="MobiDB-lite"/>
    </source>
</evidence>
<dbReference type="InterPro" id="IPR049319">
    <property type="entry name" value="GBS104-like_Ig"/>
</dbReference>
<feature type="region of interest" description="Disordered" evidence="2">
    <location>
        <begin position="338"/>
        <end position="380"/>
    </location>
</feature>
<keyword evidence="3" id="KW-0812">Transmembrane</keyword>
<evidence type="ECO:0000313" key="7">
    <source>
        <dbReference type="Proteomes" id="UP000768567"/>
    </source>
</evidence>
<protein>
    <submittedName>
        <fullName evidence="6">VWA domain-containing protein</fullName>
    </submittedName>
</protein>
<feature type="chain" id="PRO_5046109034" evidence="4">
    <location>
        <begin position="29"/>
        <end position="922"/>
    </location>
</feature>
<dbReference type="PROSITE" id="PS50234">
    <property type="entry name" value="VWFA"/>
    <property type="match status" value="1"/>
</dbReference>
<dbReference type="Gene3D" id="2.60.40.4270">
    <property type="entry name" value="Listeria-Bacteroides repeat domain"/>
    <property type="match status" value="1"/>
</dbReference>
<evidence type="ECO:0000256" key="1">
    <source>
        <dbReference type="ARBA" id="ARBA00004196"/>
    </source>
</evidence>
<name>A0ABR9R3J5_9FIRM</name>
<dbReference type="Proteomes" id="UP000768567">
    <property type="component" value="Unassembled WGS sequence"/>
</dbReference>
<dbReference type="InterPro" id="IPR036465">
    <property type="entry name" value="vWFA_dom_sf"/>
</dbReference>
<feature type="domain" description="VWFA" evidence="5">
    <location>
        <begin position="405"/>
        <end position="513"/>
    </location>
</feature>
<dbReference type="EMBL" id="JADCKC010000002">
    <property type="protein sequence ID" value="MBE5037390.1"/>
    <property type="molecule type" value="Genomic_DNA"/>
</dbReference>
<sequence>MKNKAKRVVSAVCALAMCAAMLPAAAFADEPIADSSIQVMSDEKQMDFTLSVGQTIELDGEPTTNTHSWTVGGSNKDCIEFVGANDTEDVTIEAVKGGTCTVTHSYGTENWWQRGIEVFSITVNASPTLENMTFQAEVTAMPYNEDGTQATSVEIPFELTYRGDKPGNLADESFGTVEYTATVNAANTPVEVTTNESVESLPEGFYCLSFAGDENVWDKDAALKDESIYYEVTAEGAVNLVNKAGSSTSSEENRVVTLNPKLYTLDYRSGSSAGDIVGEAPDDVTYQYNQIATVAENTMTREGYTFVNWKDMMGEQFWNPGDTIQMTSNISLFANWVEGTVNPDPDPEPEPEPEPDPVPPETDPVTPNPDEEDGVTVDKTATGLVDDKSNVTLTVGGGEETTASDVVFVLDKSASSEIRQEAMDMLTELQKQAGEGNIINVGVVNFEKGVLEQLELTALNDENYAAINEAMIFQNVASSGTNIYAGLVAGEAMLDADTTVEDANKHLVLVTDGVGYLWGSGNGNNVFSIYSESTSNGEENLYASHETIDWHHSGTSYYGEFQNMLKWYNENSASIADDMGQYQVTYEEGQYKAKDYGVISNQGEDTDWSVIEKFKAENSYVPAELENETASAPDAAIYMVAREWIKIAKKYNAYAYADPRYAKDGKYLWAYNAISNLGDLGDASYTLPEDAAGYDGMFDAVKSTVLYDIESGTVTDVIGSNFDVASLDSFVLTVGGIEMKGVVNGNTINFGEAVDGVYPYVVTYTTGENEQFTWAINVPVEDGAAVQLTYTVKLVNKATTPGDHTVPTNEEATLTYTSTTGGEGSETFPVPTVTYTVTSPTPTTTPDTNTVTVTGTPAPDEHPDIADAKANGTWGQPTPTPAASSVIPQTSDDMPLVTLISVAGIAAAAVVVLVVMRRRRKQ</sequence>
<evidence type="ECO:0000313" key="6">
    <source>
        <dbReference type="EMBL" id="MBE5037390.1"/>
    </source>
</evidence>
<dbReference type="Pfam" id="PF09479">
    <property type="entry name" value="Flg_new"/>
    <property type="match status" value="1"/>
</dbReference>
<dbReference type="Gene3D" id="2.60.40.2110">
    <property type="match status" value="1"/>
</dbReference>
<feature type="compositionally biased region" description="Acidic residues" evidence="2">
    <location>
        <begin position="345"/>
        <end position="355"/>
    </location>
</feature>
<dbReference type="InterPro" id="IPR042229">
    <property type="entry name" value="Listeria/Bacterioides_rpt_sf"/>
</dbReference>
<gene>
    <name evidence="6" type="ORF">INF35_06310</name>
</gene>
<evidence type="ECO:0000259" key="5">
    <source>
        <dbReference type="PROSITE" id="PS50234"/>
    </source>
</evidence>
<evidence type="ECO:0000256" key="4">
    <source>
        <dbReference type="SAM" id="SignalP"/>
    </source>
</evidence>
<comment type="subcellular location">
    <subcellularLocation>
        <location evidence="1">Cell envelope</location>
    </subcellularLocation>
</comment>
<dbReference type="Pfam" id="PF21426">
    <property type="entry name" value="GBS104-like_Ig"/>
    <property type="match status" value="1"/>
</dbReference>
<feature type="signal peptide" evidence="4">
    <location>
        <begin position="1"/>
        <end position="28"/>
    </location>
</feature>
<proteinExistence type="predicted"/>
<feature type="transmembrane region" description="Helical" evidence="3">
    <location>
        <begin position="894"/>
        <end position="916"/>
    </location>
</feature>
<accession>A0ABR9R3J5</accession>
<dbReference type="RefSeq" id="WP_193500682.1">
    <property type="nucleotide sequence ID" value="NZ_JADCKC010000002.1"/>
</dbReference>
<dbReference type="InterPro" id="IPR013378">
    <property type="entry name" value="InlB-like_B-rpt"/>
</dbReference>
<dbReference type="InterPro" id="IPR002035">
    <property type="entry name" value="VWF_A"/>
</dbReference>
<keyword evidence="4" id="KW-0732">Signal</keyword>
<keyword evidence="3" id="KW-1133">Transmembrane helix</keyword>
<reference evidence="6 7" key="1">
    <citation type="submission" date="2020-10" db="EMBL/GenBank/DDBJ databases">
        <title>ChiBAC.</title>
        <authorList>
            <person name="Zenner C."/>
            <person name="Hitch T.C.A."/>
            <person name="Clavel T."/>
        </authorList>
    </citation>
    <scope>NUCLEOTIDE SEQUENCE [LARGE SCALE GENOMIC DNA]</scope>
    <source>
        <strain evidence="6 7">DSM 109015</strain>
    </source>
</reference>
<keyword evidence="3" id="KW-0472">Membrane</keyword>
<dbReference type="SUPFAM" id="SSF53300">
    <property type="entry name" value="vWA-like"/>
    <property type="match status" value="1"/>
</dbReference>
<comment type="caution">
    <text evidence="6">The sequence shown here is derived from an EMBL/GenBank/DDBJ whole genome shotgun (WGS) entry which is preliminary data.</text>
</comment>
<keyword evidence="7" id="KW-1185">Reference proteome</keyword>
<dbReference type="Gene3D" id="3.40.50.410">
    <property type="entry name" value="von Willebrand factor, type A domain"/>
    <property type="match status" value="1"/>
</dbReference>